<dbReference type="KEGG" id="mgin:FRZ54_21490"/>
<evidence type="ECO:0000259" key="2">
    <source>
        <dbReference type="Pfam" id="PF13568"/>
    </source>
</evidence>
<feature type="chain" id="PRO_5022865630" evidence="1">
    <location>
        <begin position="21"/>
        <end position="242"/>
    </location>
</feature>
<evidence type="ECO:0000256" key="1">
    <source>
        <dbReference type="SAM" id="SignalP"/>
    </source>
</evidence>
<dbReference type="Pfam" id="PF13568">
    <property type="entry name" value="OMP_b-brl_2"/>
    <property type="match status" value="1"/>
</dbReference>
<proteinExistence type="predicted"/>
<reference evidence="3 4" key="1">
    <citation type="journal article" date="2017" name="Curr. Microbiol.">
        <title>Mucilaginibacter ginsenosidivorans sp. nov., Isolated from Soil of Ginseng Field.</title>
        <authorList>
            <person name="Kim M.M."/>
            <person name="Siddiqi M.Z."/>
            <person name="Im W.T."/>
        </authorList>
    </citation>
    <scope>NUCLEOTIDE SEQUENCE [LARGE SCALE GENOMIC DNA]</scope>
    <source>
        <strain evidence="3 4">Gsoil 3017</strain>
    </source>
</reference>
<dbReference type="RefSeq" id="WP_147033867.1">
    <property type="nucleotide sequence ID" value="NZ_CP042436.1"/>
</dbReference>
<name>A0A5B8V0Z1_9SPHI</name>
<feature type="signal peptide" evidence="1">
    <location>
        <begin position="1"/>
        <end position="20"/>
    </location>
</feature>
<keyword evidence="4" id="KW-1185">Reference proteome</keyword>
<dbReference type="EMBL" id="CP042436">
    <property type="protein sequence ID" value="QEC65034.1"/>
    <property type="molecule type" value="Genomic_DNA"/>
</dbReference>
<sequence length="242" mass="27167">MVKRYLLLVIVLLFGKIAFAQVPAWGGNADLQDYSFGFTFQYVNSYFKIDKRPDWRKPYFDPGVNRNITDSVNSISSPGAPGFAVGFLARYSLTDFLEIRTTPSLVFADRTLNYTYATPSQNQSKAVQSTSLDLPVSFKLKSERIQDFRAYMLAGIKYSTAIGSKKNNPDIDPLDAIVRNKSGFGSYEIGLGCDIYFEYFKLSPEIKISNSFGNVLISEDNPFATPINKLSLHTVTFSLIFE</sequence>
<dbReference type="InterPro" id="IPR025665">
    <property type="entry name" value="Beta-barrel_OMP_2"/>
</dbReference>
<feature type="domain" description="Outer membrane protein beta-barrel" evidence="2">
    <location>
        <begin position="73"/>
        <end position="215"/>
    </location>
</feature>
<dbReference type="OrthoDB" id="1467485at2"/>
<gene>
    <name evidence="3" type="ORF">FRZ54_21490</name>
</gene>
<dbReference type="AlphaFoldDB" id="A0A5B8V0Z1"/>
<keyword evidence="1" id="KW-0732">Signal</keyword>
<accession>A0A5B8V0Z1</accession>
<evidence type="ECO:0000313" key="3">
    <source>
        <dbReference type="EMBL" id="QEC65034.1"/>
    </source>
</evidence>
<organism evidence="3 4">
    <name type="scientific">Mucilaginibacter ginsenosidivorans</name>
    <dbReference type="NCBI Taxonomy" id="398053"/>
    <lineage>
        <taxon>Bacteria</taxon>
        <taxon>Pseudomonadati</taxon>
        <taxon>Bacteroidota</taxon>
        <taxon>Sphingobacteriia</taxon>
        <taxon>Sphingobacteriales</taxon>
        <taxon>Sphingobacteriaceae</taxon>
        <taxon>Mucilaginibacter</taxon>
    </lineage>
</organism>
<dbReference type="Proteomes" id="UP000321479">
    <property type="component" value="Chromosome"/>
</dbReference>
<evidence type="ECO:0000313" key="4">
    <source>
        <dbReference type="Proteomes" id="UP000321479"/>
    </source>
</evidence>
<protein>
    <submittedName>
        <fullName evidence="3">PorT family protein</fullName>
    </submittedName>
</protein>